<dbReference type="Pfam" id="PF17920">
    <property type="entry name" value="TetR_C_16"/>
    <property type="match status" value="1"/>
</dbReference>
<dbReference type="Proteomes" id="UP000589036">
    <property type="component" value="Unassembled WGS sequence"/>
</dbReference>
<feature type="domain" description="HTH tetR-type" evidence="3">
    <location>
        <begin position="20"/>
        <end position="80"/>
    </location>
</feature>
<dbReference type="PROSITE" id="PS50977">
    <property type="entry name" value="HTH_TETR_2"/>
    <property type="match status" value="1"/>
</dbReference>
<name>A0A852TLC9_9ACTN</name>
<dbReference type="PRINTS" id="PR00455">
    <property type="entry name" value="HTHTETR"/>
</dbReference>
<dbReference type="GO" id="GO:0000976">
    <property type="term" value="F:transcription cis-regulatory region binding"/>
    <property type="evidence" value="ECO:0007669"/>
    <property type="project" value="TreeGrafter"/>
</dbReference>
<sequence>MDRPDTVETCADRVRVRDREATRQRILDSARELFTSDGYAQVSSRTIASHAGVNVALINRYFGAKRGLLAEVIAEEAVFPGIFEGEPATLPRRLAEHLVCRAKGGATPLQRALERSAGDPDLQAVYEERLRSALLEPLTRYLDGPDARVRASLVVTVLMGMGLLRRVEGATALAEHDAGDLTERLTRIISACLADSAA</sequence>
<dbReference type="InterPro" id="IPR001647">
    <property type="entry name" value="HTH_TetR"/>
</dbReference>
<organism evidence="4 5">
    <name type="scientific">Spinactinospora alkalitolerans</name>
    <dbReference type="NCBI Taxonomy" id="687207"/>
    <lineage>
        <taxon>Bacteria</taxon>
        <taxon>Bacillati</taxon>
        <taxon>Actinomycetota</taxon>
        <taxon>Actinomycetes</taxon>
        <taxon>Streptosporangiales</taxon>
        <taxon>Nocardiopsidaceae</taxon>
        <taxon>Spinactinospora</taxon>
    </lineage>
</organism>
<comment type="caution">
    <text evidence="4">The sequence shown here is derived from an EMBL/GenBank/DDBJ whole genome shotgun (WGS) entry which is preliminary data.</text>
</comment>
<evidence type="ECO:0000256" key="1">
    <source>
        <dbReference type="ARBA" id="ARBA00023125"/>
    </source>
</evidence>
<dbReference type="InterPro" id="IPR050109">
    <property type="entry name" value="HTH-type_TetR-like_transc_reg"/>
</dbReference>
<evidence type="ECO:0000256" key="2">
    <source>
        <dbReference type="PROSITE-ProRule" id="PRU00335"/>
    </source>
</evidence>
<reference evidence="4 5" key="1">
    <citation type="submission" date="2020-07" db="EMBL/GenBank/DDBJ databases">
        <title>Sequencing the genomes of 1000 actinobacteria strains.</title>
        <authorList>
            <person name="Klenk H.-P."/>
        </authorList>
    </citation>
    <scope>NUCLEOTIDE SEQUENCE [LARGE SCALE GENOMIC DNA]</scope>
    <source>
        <strain evidence="4 5">CXB654</strain>
    </source>
</reference>
<dbReference type="PANTHER" id="PTHR30055">
    <property type="entry name" value="HTH-TYPE TRANSCRIPTIONAL REGULATOR RUTR"/>
    <property type="match status" value="1"/>
</dbReference>
<gene>
    <name evidence="4" type="ORF">HDA32_000156</name>
</gene>
<accession>A0A852TLC9</accession>
<dbReference type="SUPFAM" id="SSF46689">
    <property type="entry name" value="Homeodomain-like"/>
    <property type="match status" value="1"/>
</dbReference>
<keyword evidence="1 2" id="KW-0238">DNA-binding</keyword>
<dbReference type="SUPFAM" id="SSF48498">
    <property type="entry name" value="Tetracyclin repressor-like, C-terminal domain"/>
    <property type="match status" value="1"/>
</dbReference>
<dbReference type="Gene3D" id="1.10.357.10">
    <property type="entry name" value="Tetracycline Repressor, domain 2"/>
    <property type="match status" value="1"/>
</dbReference>
<proteinExistence type="predicted"/>
<dbReference type="InterPro" id="IPR009057">
    <property type="entry name" value="Homeodomain-like_sf"/>
</dbReference>
<dbReference type="GO" id="GO:0003700">
    <property type="term" value="F:DNA-binding transcription factor activity"/>
    <property type="evidence" value="ECO:0007669"/>
    <property type="project" value="TreeGrafter"/>
</dbReference>
<dbReference type="RefSeq" id="WP_179641332.1">
    <property type="nucleotide sequence ID" value="NZ_BAAAYY010000005.1"/>
</dbReference>
<dbReference type="Pfam" id="PF00440">
    <property type="entry name" value="TetR_N"/>
    <property type="match status" value="1"/>
</dbReference>
<dbReference type="InterPro" id="IPR041678">
    <property type="entry name" value="TetR_C_16"/>
</dbReference>
<protein>
    <submittedName>
        <fullName evidence="4">AcrR family transcriptional regulator</fullName>
    </submittedName>
</protein>
<dbReference type="AlphaFoldDB" id="A0A852TLC9"/>
<evidence type="ECO:0000313" key="5">
    <source>
        <dbReference type="Proteomes" id="UP000589036"/>
    </source>
</evidence>
<dbReference type="PANTHER" id="PTHR30055:SF235">
    <property type="entry name" value="TRANSCRIPTIONAL REGULATORY PROTEIN"/>
    <property type="match status" value="1"/>
</dbReference>
<dbReference type="InterPro" id="IPR036271">
    <property type="entry name" value="Tet_transcr_reg_TetR-rel_C_sf"/>
</dbReference>
<feature type="DNA-binding region" description="H-T-H motif" evidence="2">
    <location>
        <begin position="43"/>
        <end position="62"/>
    </location>
</feature>
<evidence type="ECO:0000313" key="4">
    <source>
        <dbReference type="EMBL" id="NYE45036.1"/>
    </source>
</evidence>
<dbReference type="EMBL" id="JACCCC010000001">
    <property type="protein sequence ID" value="NYE45036.1"/>
    <property type="molecule type" value="Genomic_DNA"/>
</dbReference>
<keyword evidence="5" id="KW-1185">Reference proteome</keyword>
<evidence type="ECO:0000259" key="3">
    <source>
        <dbReference type="PROSITE" id="PS50977"/>
    </source>
</evidence>